<name>A0A8C6WV12_9GOBI</name>
<dbReference type="Gene3D" id="1.20.1280.50">
    <property type="match status" value="1"/>
</dbReference>
<dbReference type="SMART" id="SM00320">
    <property type="entry name" value="WD40"/>
    <property type="match status" value="4"/>
</dbReference>
<organism evidence="4 5">
    <name type="scientific">Neogobius melanostomus</name>
    <name type="common">round goby</name>
    <dbReference type="NCBI Taxonomy" id="47308"/>
    <lineage>
        <taxon>Eukaryota</taxon>
        <taxon>Metazoa</taxon>
        <taxon>Chordata</taxon>
        <taxon>Craniata</taxon>
        <taxon>Vertebrata</taxon>
        <taxon>Euteleostomi</taxon>
        <taxon>Actinopterygii</taxon>
        <taxon>Neopterygii</taxon>
        <taxon>Teleostei</taxon>
        <taxon>Neoteleostei</taxon>
        <taxon>Acanthomorphata</taxon>
        <taxon>Gobiaria</taxon>
        <taxon>Gobiiformes</taxon>
        <taxon>Gobioidei</taxon>
        <taxon>Gobiidae</taxon>
        <taxon>Benthophilinae</taxon>
        <taxon>Neogobiini</taxon>
        <taxon>Neogobius</taxon>
    </lineage>
</organism>
<dbReference type="SUPFAM" id="SSF81383">
    <property type="entry name" value="F-box domain"/>
    <property type="match status" value="1"/>
</dbReference>
<keyword evidence="1" id="KW-0853">WD repeat</keyword>
<reference evidence="4" key="2">
    <citation type="submission" date="2025-09" db="UniProtKB">
        <authorList>
            <consortium name="Ensembl"/>
        </authorList>
    </citation>
    <scope>IDENTIFICATION</scope>
</reference>
<evidence type="ECO:0000313" key="5">
    <source>
        <dbReference type="Proteomes" id="UP000694523"/>
    </source>
</evidence>
<sequence length="475" mass="52509">MDNNMDTYLIPDCLIHVFTFLTEQDLINASGVCKDWHDAAETPWLWRRMALQRWVFCNVRLGGGGEQAAPTWKRYFLRRSYLEKKMSEGKTGGYTCKSLRGHTGKVIGLSYLNRSSSDASALWSNSTTVCSASTDGTVRAWGVHDGELLWSSPASQNPLTDMITDDQCNLVVTADSTGLITTWDGQTGQQMATFSTGFSHSKLLQYTINDNWFLSVGGRLGSVITLVGPDLTQRSTFMVCDTFQVTTLLISPDKKWLLAGTNDNDDLSAKVVYTESLTSEAWDEELLCQSLPVAGCQAAVFVPTQPARLAIAHTGLQHSKVLTVFDICLKKSKYKTEIQINQAKSFNLTQVRSPQLLLQAKDSNCIVCSAGQQLFVYSLNGELLHDFSDHTMPISAIWVDSFRVVTASQDLSMRVLTWKNKTEGGQTLEGRYHLLGGSHTMSRGFTHVICDYSSIVGSVEGKDGKDVLKAYCFTS</sequence>
<keyword evidence="5" id="KW-1185">Reference proteome</keyword>
<evidence type="ECO:0000256" key="2">
    <source>
        <dbReference type="ARBA" id="ARBA00022737"/>
    </source>
</evidence>
<dbReference type="AlphaFoldDB" id="A0A8C6WV12"/>
<keyword evidence="2" id="KW-0677">Repeat</keyword>
<accession>A0A8C6WV12</accession>
<dbReference type="SUPFAM" id="SSF50978">
    <property type="entry name" value="WD40 repeat-like"/>
    <property type="match status" value="1"/>
</dbReference>
<dbReference type="Proteomes" id="UP000694523">
    <property type="component" value="Unplaced"/>
</dbReference>
<dbReference type="InterPro" id="IPR001680">
    <property type="entry name" value="WD40_rpt"/>
</dbReference>
<dbReference type="InterPro" id="IPR015943">
    <property type="entry name" value="WD40/YVTN_repeat-like_dom_sf"/>
</dbReference>
<evidence type="ECO:0000256" key="1">
    <source>
        <dbReference type="ARBA" id="ARBA00022574"/>
    </source>
</evidence>
<dbReference type="PANTHER" id="PTHR19848">
    <property type="entry name" value="WD40 REPEAT PROTEIN"/>
    <property type="match status" value="1"/>
</dbReference>
<dbReference type="InterPro" id="IPR036047">
    <property type="entry name" value="F-box-like_dom_sf"/>
</dbReference>
<protein>
    <submittedName>
        <fullName evidence="4">Zgc:171857</fullName>
    </submittedName>
</protein>
<evidence type="ECO:0000259" key="3">
    <source>
        <dbReference type="Pfam" id="PF12937"/>
    </source>
</evidence>
<dbReference type="Gene3D" id="2.130.10.10">
    <property type="entry name" value="YVTN repeat-like/Quinoprotein amine dehydrogenase"/>
    <property type="match status" value="2"/>
</dbReference>
<evidence type="ECO:0000313" key="4">
    <source>
        <dbReference type="Ensembl" id="ENSNMLP00000033652.1"/>
    </source>
</evidence>
<proteinExistence type="predicted"/>
<dbReference type="InterPro" id="IPR036322">
    <property type="entry name" value="WD40_repeat_dom_sf"/>
</dbReference>
<dbReference type="Ensembl" id="ENSNMLT00000037494.1">
    <property type="protein sequence ID" value="ENSNMLP00000033652.1"/>
    <property type="gene ID" value="ENSNMLG00000021037.1"/>
</dbReference>
<dbReference type="InterPro" id="IPR001810">
    <property type="entry name" value="F-box_dom"/>
</dbReference>
<dbReference type="Pfam" id="PF12937">
    <property type="entry name" value="F-box-like"/>
    <property type="match status" value="1"/>
</dbReference>
<dbReference type="PANTHER" id="PTHR19848:SF8">
    <property type="entry name" value="F-BOX AND WD REPEAT DOMAIN CONTAINING 7"/>
    <property type="match status" value="1"/>
</dbReference>
<feature type="domain" description="F-box" evidence="3">
    <location>
        <begin position="12"/>
        <end position="51"/>
    </location>
</feature>
<reference evidence="4" key="1">
    <citation type="submission" date="2025-08" db="UniProtKB">
        <authorList>
            <consortium name="Ensembl"/>
        </authorList>
    </citation>
    <scope>IDENTIFICATION</scope>
</reference>